<gene>
    <name evidence="1" type="ORF">CY34DRAFT_95349</name>
</gene>
<evidence type="ECO:0000313" key="2">
    <source>
        <dbReference type="Proteomes" id="UP000054485"/>
    </source>
</evidence>
<dbReference type="InParanoid" id="A0A0D0AVH1"/>
<proteinExistence type="predicted"/>
<accession>A0A0D0AVH1</accession>
<sequence length="102" mass="11447">VRVYLPMQTSVSIFCDSDSEDDDTPKVAPHFTCRKRTFNLHTQTLINHLVFNLGKKALILGDRGGACKLSPDAEKHCIALTFVAVLQKLPKLKIPGRRMLRT</sequence>
<reference evidence="2" key="2">
    <citation type="submission" date="2015-01" db="EMBL/GenBank/DDBJ databases">
        <title>Evolutionary Origins and Diversification of the Mycorrhizal Mutualists.</title>
        <authorList>
            <consortium name="DOE Joint Genome Institute"/>
            <consortium name="Mycorrhizal Genomics Consortium"/>
            <person name="Kohler A."/>
            <person name="Kuo A."/>
            <person name="Nagy L.G."/>
            <person name="Floudas D."/>
            <person name="Copeland A."/>
            <person name="Barry K.W."/>
            <person name="Cichocki N."/>
            <person name="Veneault-Fourrey C."/>
            <person name="LaButti K."/>
            <person name="Lindquist E.A."/>
            <person name="Lipzen A."/>
            <person name="Lundell T."/>
            <person name="Morin E."/>
            <person name="Murat C."/>
            <person name="Riley R."/>
            <person name="Ohm R."/>
            <person name="Sun H."/>
            <person name="Tunlid A."/>
            <person name="Henrissat B."/>
            <person name="Grigoriev I.V."/>
            <person name="Hibbett D.S."/>
            <person name="Martin F."/>
        </authorList>
    </citation>
    <scope>NUCLEOTIDE SEQUENCE [LARGE SCALE GENOMIC DNA]</scope>
    <source>
        <strain evidence="2">UH-Slu-Lm8-n1</strain>
    </source>
</reference>
<protein>
    <submittedName>
        <fullName evidence="1">Uncharacterized protein</fullName>
    </submittedName>
</protein>
<dbReference type="HOGENOM" id="CLU_2392075_0_0_1"/>
<dbReference type="EMBL" id="KN835580">
    <property type="protein sequence ID" value="KIK35883.1"/>
    <property type="molecule type" value="Genomic_DNA"/>
</dbReference>
<feature type="non-terminal residue" evidence="1">
    <location>
        <position position="1"/>
    </location>
</feature>
<organism evidence="1 2">
    <name type="scientific">Suillus luteus UH-Slu-Lm8-n1</name>
    <dbReference type="NCBI Taxonomy" id="930992"/>
    <lineage>
        <taxon>Eukaryota</taxon>
        <taxon>Fungi</taxon>
        <taxon>Dikarya</taxon>
        <taxon>Basidiomycota</taxon>
        <taxon>Agaricomycotina</taxon>
        <taxon>Agaricomycetes</taxon>
        <taxon>Agaricomycetidae</taxon>
        <taxon>Boletales</taxon>
        <taxon>Suillineae</taxon>
        <taxon>Suillaceae</taxon>
        <taxon>Suillus</taxon>
    </lineage>
</organism>
<keyword evidence="2" id="KW-1185">Reference proteome</keyword>
<dbReference type="AlphaFoldDB" id="A0A0D0AVH1"/>
<evidence type="ECO:0000313" key="1">
    <source>
        <dbReference type="EMBL" id="KIK35883.1"/>
    </source>
</evidence>
<reference evidence="1 2" key="1">
    <citation type="submission" date="2014-04" db="EMBL/GenBank/DDBJ databases">
        <authorList>
            <consortium name="DOE Joint Genome Institute"/>
            <person name="Kuo A."/>
            <person name="Ruytinx J."/>
            <person name="Rineau F."/>
            <person name="Colpaert J."/>
            <person name="Kohler A."/>
            <person name="Nagy L.G."/>
            <person name="Floudas D."/>
            <person name="Copeland A."/>
            <person name="Barry K.W."/>
            <person name="Cichocki N."/>
            <person name="Veneault-Fourrey C."/>
            <person name="LaButti K."/>
            <person name="Lindquist E.A."/>
            <person name="Lipzen A."/>
            <person name="Lundell T."/>
            <person name="Morin E."/>
            <person name="Murat C."/>
            <person name="Sun H."/>
            <person name="Tunlid A."/>
            <person name="Henrissat B."/>
            <person name="Grigoriev I.V."/>
            <person name="Hibbett D.S."/>
            <person name="Martin F."/>
            <person name="Nordberg H.P."/>
            <person name="Cantor M.N."/>
            <person name="Hua S.X."/>
        </authorList>
    </citation>
    <scope>NUCLEOTIDE SEQUENCE [LARGE SCALE GENOMIC DNA]</scope>
    <source>
        <strain evidence="1 2">UH-Slu-Lm8-n1</strain>
    </source>
</reference>
<dbReference type="Proteomes" id="UP000054485">
    <property type="component" value="Unassembled WGS sequence"/>
</dbReference>
<name>A0A0D0AVH1_9AGAM</name>